<protein>
    <recommendedName>
        <fullName evidence="6">Phospholipase A1</fullName>
        <ecNumber evidence="6">3.1.1.-</ecNumber>
    </recommendedName>
</protein>
<dbReference type="InterPro" id="IPR029058">
    <property type="entry name" value="AB_hydrolase_fold"/>
</dbReference>
<comment type="function">
    <text evidence="1 6">Acylhydrolase that catalyzes the hydrolysis of phospholipids at the sn-1 position.</text>
</comment>
<name>A0A3L6DR12_MAIZE</name>
<feature type="domain" description="Fungal lipase-type" evidence="7">
    <location>
        <begin position="120"/>
        <end position="295"/>
    </location>
</feature>
<dbReference type="Pfam" id="PF01764">
    <property type="entry name" value="Lipase_3"/>
    <property type="match status" value="1"/>
</dbReference>
<keyword evidence="5 6" id="KW-0443">Lipid metabolism</keyword>
<evidence type="ECO:0000256" key="6">
    <source>
        <dbReference type="RuleBase" id="RU367093"/>
    </source>
</evidence>
<dbReference type="EMBL" id="NCVQ01000009">
    <property type="protein sequence ID" value="PWZ11075.1"/>
    <property type="molecule type" value="Genomic_DNA"/>
</dbReference>
<comment type="caution">
    <text evidence="8">The sequence shown here is derived from an EMBL/GenBank/DDBJ whole genome shotgun (WGS) entry which is preliminary data.</text>
</comment>
<dbReference type="AlphaFoldDB" id="A0A3L6DR12"/>
<dbReference type="PANTHER" id="PTHR31828:SF21">
    <property type="entry name" value="PHOSPHOLIPASE A1"/>
    <property type="match status" value="1"/>
</dbReference>
<dbReference type="GO" id="GO:0008970">
    <property type="term" value="F:phospholipase A1 activity"/>
    <property type="evidence" value="ECO:0007669"/>
    <property type="project" value="UniProtKB-UniRule"/>
</dbReference>
<evidence type="ECO:0000256" key="4">
    <source>
        <dbReference type="ARBA" id="ARBA00022963"/>
    </source>
</evidence>
<keyword evidence="4 6" id="KW-0442">Lipid degradation</keyword>
<dbReference type="GO" id="GO:0016042">
    <property type="term" value="P:lipid catabolic process"/>
    <property type="evidence" value="ECO:0007669"/>
    <property type="project" value="UniProtKB-UniRule"/>
</dbReference>
<dbReference type="ExpressionAtlas" id="A0A3L6DR12">
    <property type="expression patterns" value="baseline and differential"/>
</dbReference>
<proteinExistence type="inferred from homology"/>
<dbReference type="SUPFAM" id="SSF53474">
    <property type="entry name" value="alpha/beta-Hydrolases"/>
    <property type="match status" value="1"/>
</dbReference>
<dbReference type="FunFam" id="3.40.50.1820:FF:000065">
    <property type="entry name" value="Phospholipase A1-II 3"/>
    <property type="match status" value="1"/>
</dbReference>
<dbReference type="Gene3D" id="3.40.50.1820">
    <property type="entry name" value="alpha/beta hydrolase"/>
    <property type="match status" value="1"/>
</dbReference>
<dbReference type="InterPro" id="IPR002921">
    <property type="entry name" value="Fungal_lipase-type"/>
</dbReference>
<organism evidence="8">
    <name type="scientific">Zea mays</name>
    <name type="common">Maize</name>
    <dbReference type="NCBI Taxonomy" id="4577"/>
    <lineage>
        <taxon>Eukaryota</taxon>
        <taxon>Viridiplantae</taxon>
        <taxon>Streptophyta</taxon>
        <taxon>Embryophyta</taxon>
        <taxon>Tracheophyta</taxon>
        <taxon>Spermatophyta</taxon>
        <taxon>Magnoliopsida</taxon>
        <taxon>Liliopsida</taxon>
        <taxon>Poales</taxon>
        <taxon>Poaceae</taxon>
        <taxon>PACMAD clade</taxon>
        <taxon>Panicoideae</taxon>
        <taxon>Andropogonodae</taxon>
        <taxon>Andropogoneae</taxon>
        <taxon>Tripsacinae</taxon>
        <taxon>Zea</taxon>
    </lineage>
</organism>
<accession>A0A3L6DR12</accession>
<dbReference type="PANTHER" id="PTHR31828">
    <property type="entry name" value="PHOSPHOLIPASE A1-IIGAMMA"/>
    <property type="match status" value="1"/>
</dbReference>
<dbReference type="EC" id="3.1.1.-" evidence="6"/>
<evidence type="ECO:0000256" key="1">
    <source>
        <dbReference type="ARBA" id="ARBA00003523"/>
    </source>
</evidence>
<dbReference type="InterPro" id="IPR033556">
    <property type="entry name" value="PLA"/>
</dbReference>
<evidence type="ECO:0000256" key="3">
    <source>
        <dbReference type="ARBA" id="ARBA00022801"/>
    </source>
</evidence>
<evidence type="ECO:0000256" key="5">
    <source>
        <dbReference type="ARBA" id="ARBA00023098"/>
    </source>
</evidence>
<evidence type="ECO:0000259" key="7">
    <source>
        <dbReference type="Pfam" id="PF01764"/>
    </source>
</evidence>
<comment type="similarity">
    <text evidence="2 6">Belongs to the AB hydrolase superfamily. Lipase family.</text>
</comment>
<gene>
    <name evidence="8" type="primary">Os05g0574100_1</name>
    <name evidence="8" type="ORF">Zm00014a_030987</name>
</gene>
<reference evidence="8" key="1">
    <citation type="journal article" date="2018" name="Nat. Genet.">
        <title>Extensive intraspecific gene order and gene structural variations between Mo17 and other maize genomes.</title>
        <authorList>
            <person name="Sun S."/>
            <person name="Zhou Y."/>
            <person name="Chen J."/>
            <person name="Shi J."/>
            <person name="Zhao H."/>
            <person name="Zhao H."/>
            <person name="Song W."/>
            <person name="Zhang M."/>
            <person name="Cui Y."/>
            <person name="Dong X."/>
            <person name="Liu H."/>
            <person name="Ma X."/>
            <person name="Jiao Y."/>
            <person name="Wang B."/>
            <person name="Wei X."/>
            <person name="Stein J.C."/>
            <person name="Glaubitz J.C."/>
            <person name="Lu F."/>
            <person name="Yu G."/>
            <person name="Liang C."/>
            <person name="Fengler K."/>
            <person name="Li B."/>
            <person name="Rafalski A."/>
            <person name="Schnable P.S."/>
            <person name="Ware D.H."/>
            <person name="Buckler E.S."/>
            <person name="Lai J."/>
        </authorList>
    </citation>
    <scope>NUCLEOTIDE SEQUENCE [LARGE SCALE GENOMIC DNA]</scope>
    <source>
        <tissue evidence="8">Seedling</tissue>
    </source>
</reference>
<keyword evidence="3 6" id="KW-0378">Hydrolase</keyword>
<evidence type="ECO:0000313" key="8">
    <source>
        <dbReference type="EMBL" id="PWZ11075.1"/>
    </source>
</evidence>
<dbReference type="CDD" id="cd00519">
    <property type="entry name" value="Lipase_3"/>
    <property type="match status" value="1"/>
</dbReference>
<dbReference type="GO" id="GO:0005737">
    <property type="term" value="C:cytoplasm"/>
    <property type="evidence" value="ECO:0007669"/>
    <property type="project" value="UniProtKB-ARBA"/>
</dbReference>
<sequence>MVSSGTGSIAKRWRELQGEKSWKGLLEPLDMDLRKSIISYGELVAATGDGFNNEPHSPHVGLCKYGHDDLLTKSGVAAASHYKVTKFVYAWEDSKLTWIGYVAVATDGEGVAALGRRDIVVAWRGSMTGAEWWKDVEVLPTCPWPTLGLEDHSVGHGHPCARVHSGFLSLYTEPPKPPKDTNSDMAFFVNGSARDQVLAEVRRLMELHRDEDTSITVVGHSLGSALAILNAIDLVGNGVNSSGLLGGRPPCPVTAIVFACPHVGNDSFRDAFTSFKYLKVLHVKNQQDWVPFLMGWLHDLGVTLHIDTALSHYLKKPNLVTAHSLESYMHAVAGEVGSDGKFRLLVDRDVALVNKSADALKDEYHVPASWWVPHNKNMVKNDQGKWELKDFEQF</sequence>
<evidence type="ECO:0000256" key="2">
    <source>
        <dbReference type="ARBA" id="ARBA00010701"/>
    </source>
</evidence>
<dbReference type="Proteomes" id="UP000251960">
    <property type="component" value="Chromosome 8"/>
</dbReference>